<name>A0ABR3FF61_9AGAR</name>
<feature type="compositionally biased region" description="Polar residues" evidence="1">
    <location>
        <begin position="270"/>
        <end position="285"/>
    </location>
</feature>
<dbReference type="EMBL" id="JBAHYK010000473">
    <property type="protein sequence ID" value="KAL0573701.1"/>
    <property type="molecule type" value="Genomic_DNA"/>
</dbReference>
<evidence type="ECO:0000313" key="3">
    <source>
        <dbReference type="EMBL" id="KAL0573701.1"/>
    </source>
</evidence>
<sequence length="440" mass="49053">MAYVVQEGYAGIYKDWAPPFDSKYYPKTRGDVILNIKMHQLMGRSYTRARKYQNMCGADEDDEDAENIESPSFNESQKEVEEYLEYINAIPRRLRMRLRAQSEPSAPKLDESLLPRLPASEPSTPTRRQWRRYLSLDSTKPPSLSPGKLWKRTTSLPTTLTFQFPVLPMPPMPPLPSVSLKGRVPLPRFRRTRSSPTPVKEELDRVVSAPASPPAPVDTKPVIKKARRNTVNDGDITMARARRENFCSTPAPIAPIINKPSTPSPVPILTPTSSSTNADSASLPSTPKRKKKSLEDRRKSTGSESRVKFPTKPVPLRLDLVASTPAGTSSVPNTPTTPPMPSSPLETTATCPHSIRQRPLPPDEWFGFNVSKAPADEKLQSEKPTAYDAFYIMFMPLLAMVSFIVVAILTMPIWCVCTPLEWLCNAVRTPGQEIGIESLD</sequence>
<proteinExistence type="predicted"/>
<feature type="region of interest" description="Disordered" evidence="1">
    <location>
        <begin position="250"/>
        <end position="310"/>
    </location>
</feature>
<organism evidence="3 4">
    <name type="scientific">Marasmius crinis-equi</name>
    <dbReference type="NCBI Taxonomy" id="585013"/>
    <lineage>
        <taxon>Eukaryota</taxon>
        <taxon>Fungi</taxon>
        <taxon>Dikarya</taxon>
        <taxon>Basidiomycota</taxon>
        <taxon>Agaricomycotina</taxon>
        <taxon>Agaricomycetes</taxon>
        <taxon>Agaricomycetidae</taxon>
        <taxon>Agaricales</taxon>
        <taxon>Marasmiineae</taxon>
        <taxon>Marasmiaceae</taxon>
        <taxon>Marasmius</taxon>
    </lineage>
</organism>
<keyword evidence="4" id="KW-1185">Reference proteome</keyword>
<feature type="region of interest" description="Disordered" evidence="1">
    <location>
        <begin position="323"/>
        <end position="352"/>
    </location>
</feature>
<gene>
    <name evidence="3" type="ORF">V5O48_008244</name>
</gene>
<keyword evidence="2" id="KW-1133">Transmembrane helix</keyword>
<dbReference type="Proteomes" id="UP001465976">
    <property type="component" value="Unassembled WGS sequence"/>
</dbReference>
<evidence type="ECO:0000256" key="1">
    <source>
        <dbReference type="SAM" id="MobiDB-lite"/>
    </source>
</evidence>
<feature type="transmembrane region" description="Helical" evidence="2">
    <location>
        <begin position="389"/>
        <end position="414"/>
    </location>
</feature>
<feature type="region of interest" description="Disordered" evidence="1">
    <location>
        <begin position="188"/>
        <end position="219"/>
    </location>
</feature>
<comment type="caution">
    <text evidence="3">The sequence shown here is derived from an EMBL/GenBank/DDBJ whole genome shotgun (WGS) entry which is preliminary data.</text>
</comment>
<feature type="region of interest" description="Disordered" evidence="1">
    <location>
        <begin position="101"/>
        <end position="127"/>
    </location>
</feature>
<evidence type="ECO:0000313" key="4">
    <source>
        <dbReference type="Proteomes" id="UP001465976"/>
    </source>
</evidence>
<keyword evidence="2" id="KW-0472">Membrane</keyword>
<feature type="compositionally biased region" description="Basic and acidic residues" evidence="1">
    <location>
        <begin position="293"/>
        <end position="307"/>
    </location>
</feature>
<evidence type="ECO:0000256" key="2">
    <source>
        <dbReference type="SAM" id="Phobius"/>
    </source>
</evidence>
<reference evidence="3 4" key="1">
    <citation type="submission" date="2024-02" db="EMBL/GenBank/DDBJ databases">
        <title>A draft genome for the cacao thread blight pathogen Marasmius crinis-equi.</title>
        <authorList>
            <person name="Cohen S.P."/>
            <person name="Baruah I.K."/>
            <person name="Amoako-Attah I."/>
            <person name="Bukari Y."/>
            <person name="Meinhardt L.W."/>
            <person name="Bailey B.A."/>
        </authorList>
    </citation>
    <scope>NUCLEOTIDE SEQUENCE [LARGE SCALE GENOMIC DNA]</scope>
    <source>
        <strain evidence="3 4">GH-76</strain>
    </source>
</reference>
<keyword evidence="2" id="KW-0812">Transmembrane</keyword>
<protein>
    <submittedName>
        <fullName evidence="3">Uncharacterized protein</fullName>
    </submittedName>
</protein>
<accession>A0ABR3FF61</accession>